<organism evidence="2 3">
    <name type="scientific">Heracleum sosnowskyi</name>
    <dbReference type="NCBI Taxonomy" id="360622"/>
    <lineage>
        <taxon>Eukaryota</taxon>
        <taxon>Viridiplantae</taxon>
        <taxon>Streptophyta</taxon>
        <taxon>Embryophyta</taxon>
        <taxon>Tracheophyta</taxon>
        <taxon>Spermatophyta</taxon>
        <taxon>Magnoliopsida</taxon>
        <taxon>eudicotyledons</taxon>
        <taxon>Gunneridae</taxon>
        <taxon>Pentapetalae</taxon>
        <taxon>asterids</taxon>
        <taxon>campanulids</taxon>
        <taxon>Apiales</taxon>
        <taxon>Apiaceae</taxon>
        <taxon>Apioideae</taxon>
        <taxon>apioid superclade</taxon>
        <taxon>Tordylieae</taxon>
        <taxon>Tordyliinae</taxon>
        <taxon>Heracleum</taxon>
    </lineage>
</organism>
<evidence type="ECO:0000313" key="3">
    <source>
        <dbReference type="Proteomes" id="UP001237642"/>
    </source>
</evidence>
<feature type="compositionally biased region" description="Pro residues" evidence="1">
    <location>
        <begin position="1"/>
        <end position="12"/>
    </location>
</feature>
<dbReference type="Proteomes" id="UP001237642">
    <property type="component" value="Unassembled WGS sequence"/>
</dbReference>
<sequence length="148" mass="16900">MLEPVVPQPPAPMDIDPEPSLAIPDQEIEEEELYSRGRLGCKNLEDLEAFKYVSNGGVGTRRRRKGVCAKNQLQNSFKEPEENEGLWVPWRSLRDIETFKGLVVAVGARIVSGENSDTDYMKVAKERGLIFHRPRWWPVEGFDDQVMD</sequence>
<reference evidence="2" key="1">
    <citation type="submission" date="2023-02" db="EMBL/GenBank/DDBJ databases">
        <title>Genome of toxic invasive species Heracleum sosnowskyi carries increased number of genes despite the absence of recent whole-genome duplications.</title>
        <authorList>
            <person name="Schelkunov M."/>
            <person name="Shtratnikova V."/>
            <person name="Makarenko M."/>
            <person name="Klepikova A."/>
            <person name="Omelchenko D."/>
            <person name="Novikova G."/>
            <person name="Obukhova E."/>
            <person name="Bogdanov V."/>
            <person name="Penin A."/>
            <person name="Logacheva M."/>
        </authorList>
    </citation>
    <scope>NUCLEOTIDE SEQUENCE</scope>
    <source>
        <strain evidence="2">Hsosn_3</strain>
        <tissue evidence="2">Leaf</tissue>
    </source>
</reference>
<evidence type="ECO:0000256" key="1">
    <source>
        <dbReference type="SAM" id="MobiDB-lite"/>
    </source>
</evidence>
<accession>A0AAD8NAP5</accession>
<keyword evidence="3" id="KW-1185">Reference proteome</keyword>
<proteinExistence type="predicted"/>
<name>A0AAD8NAP5_9APIA</name>
<comment type="caution">
    <text evidence="2">The sequence shown here is derived from an EMBL/GenBank/DDBJ whole genome shotgun (WGS) entry which is preliminary data.</text>
</comment>
<reference evidence="2" key="2">
    <citation type="submission" date="2023-05" db="EMBL/GenBank/DDBJ databases">
        <authorList>
            <person name="Schelkunov M.I."/>
        </authorList>
    </citation>
    <scope>NUCLEOTIDE SEQUENCE</scope>
    <source>
        <strain evidence="2">Hsosn_3</strain>
        <tissue evidence="2">Leaf</tissue>
    </source>
</reference>
<protein>
    <submittedName>
        <fullName evidence="2">Uncharacterized protein</fullName>
    </submittedName>
</protein>
<dbReference type="AlphaFoldDB" id="A0AAD8NAP5"/>
<evidence type="ECO:0000313" key="2">
    <source>
        <dbReference type="EMBL" id="KAK1402122.1"/>
    </source>
</evidence>
<dbReference type="EMBL" id="JAUIZM010000001">
    <property type="protein sequence ID" value="KAK1402122.1"/>
    <property type="molecule type" value="Genomic_DNA"/>
</dbReference>
<gene>
    <name evidence="2" type="ORF">POM88_001727</name>
</gene>
<feature type="region of interest" description="Disordered" evidence="1">
    <location>
        <begin position="1"/>
        <end position="20"/>
    </location>
</feature>